<evidence type="ECO:0000313" key="2">
    <source>
        <dbReference type="EMBL" id="KAL0294850.1"/>
    </source>
</evidence>
<dbReference type="PROSITE" id="PS50994">
    <property type="entry name" value="INTEGRASE"/>
    <property type="match status" value="1"/>
</dbReference>
<dbReference type="PANTHER" id="PTHR47266">
    <property type="entry name" value="ENDONUCLEASE-RELATED"/>
    <property type="match status" value="1"/>
</dbReference>
<dbReference type="Pfam" id="PF17921">
    <property type="entry name" value="Integrase_H2C2"/>
    <property type="match status" value="1"/>
</dbReference>
<dbReference type="AlphaFoldDB" id="A0AAW2JMI2"/>
<dbReference type="Gene3D" id="1.10.340.70">
    <property type="match status" value="1"/>
</dbReference>
<reference evidence="2" key="2">
    <citation type="journal article" date="2024" name="Plant">
        <title>Genomic evolution and insights into agronomic trait innovations of Sesamum species.</title>
        <authorList>
            <person name="Miao H."/>
            <person name="Wang L."/>
            <person name="Qu L."/>
            <person name="Liu H."/>
            <person name="Sun Y."/>
            <person name="Le M."/>
            <person name="Wang Q."/>
            <person name="Wei S."/>
            <person name="Zheng Y."/>
            <person name="Lin W."/>
            <person name="Duan Y."/>
            <person name="Cao H."/>
            <person name="Xiong S."/>
            <person name="Wang X."/>
            <person name="Wei L."/>
            <person name="Li C."/>
            <person name="Ma Q."/>
            <person name="Ju M."/>
            <person name="Zhao R."/>
            <person name="Li G."/>
            <person name="Mu C."/>
            <person name="Tian Q."/>
            <person name="Mei H."/>
            <person name="Zhang T."/>
            <person name="Gao T."/>
            <person name="Zhang H."/>
        </authorList>
    </citation>
    <scope>NUCLEOTIDE SEQUENCE</scope>
    <source>
        <strain evidence="2">G02</strain>
    </source>
</reference>
<name>A0AAW2JMI2_SESRA</name>
<evidence type="ECO:0000259" key="1">
    <source>
        <dbReference type="PROSITE" id="PS50994"/>
    </source>
</evidence>
<dbReference type="GO" id="GO:0015074">
    <property type="term" value="P:DNA integration"/>
    <property type="evidence" value="ECO:0007669"/>
    <property type="project" value="InterPro"/>
</dbReference>
<proteinExistence type="predicted"/>
<gene>
    <name evidence="2" type="ORF">Sradi_6865200</name>
</gene>
<dbReference type="InterPro" id="IPR012337">
    <property type="entry name" value="RNaseH-like_sf"/>
</dbReference>
<dbReference type="Pfam" id="PF00665">
    <property type="entry name" value="rve"/>
    <property type="match status" value="1"/>
</dbReference>
<dbReference type="EMBL" id="JACGWJ010000124">
    <property type="protein sequence ID" value="KAL0294850.1"/>
    <property type="molecule type" value="Genomic_DNA"/>
</dbReference>
<organism evidence="2">
    <name type="scientific">Sesamum radiatum</name>
    <name type="common">Black benniseed</name>
    <dbReference type="NCBI Taxonomy" id="300843"/>
    <lineage>
        <taxon>Eukaryota</taxon>
        <taxon>Viridiplantae</taxon>
        <taxon>Streptophyta</taxon>
        <taxon>Embryophyta</taxon>
        <taxon>Tracheophyta</taxon>
        <taxon>Spermatophyta</taxon>
        <taxon>Magnoliopsida</taxon>
        <taxon>eudicotyledons</taxon>
        <taxon>Gunneridae</taxon>
        <taxon>Pentapetalae</taxon>
        <taxon>asterids</taxon>
        <taxon>lamiids</taxon>
        <taxon>Lamiales</taxon>
        <taxon>Pedaliaceae</taxon>
        <taxon>Sesamum</taxon>
    </lineage>
</organism>
<dbReference type="InterPro" id="IPR036397">
    <property type="entry name" value="RNaseH_sf"/>
</dbReference>
<dbReference type="Gene3D" id="3.30.420.10">
    <property type="entry name" value="Ribonuclease H-like superfamily/Ribonuclease H"/>
    <property type="match status" value="1"/>
</dbReference>
<feature type="domain" description="Integrase catalytic" evidence="1">
    <location>
        <begin position="58"/>
        <end position="164"/>
    </location>
</feature>
<protein>
    <recommendedName>
        <fullName evidence="1">Integrase catalytic domain-containing protein</fullName>
    </recommendedName>
</protein>
<reference evidence="2" key="1">
    <citation type="submission" date="2020-06" db="EMBL/GenBank/DDBJ databases">
        <authorList>
            <person name="Li T."/>
            <person name="Hu X."/>
            <person name="Zhang T."/>
            <person name="Song X."/>
            <person name="Zhang H."/>
            <person name="Dai N."/>
            <person name="Sheng W."/>
            <person name="Hou X."/>
            <person name="Wei L."/>
        </authorList>
    </citation>
    <scope>NUCLEOTIDE SEQUENCE</scope>
    <source>
        <strain evidence="2">G02</strain>
        <tissue evidence="2">Leaf</tissue>
    </source>
</reference>
<dbReference type="InterPro" id="IPR052160">
    <property type="entry name" value="Gypsy_RT_Integrase-like"/>
</dbReference>
<dbReference type="SUPFAM" id="SSF53098">
    <property type="entry name" value="Ribonuclease H-like"/>
    <property type="match status" value="1"/>
</dbReference>
<sequence length="197" mass="22194">MTEAHSGVCGAHQSGPKLHFRIKRMGYYWPTMVKDCSEYAKKCESCQLHANFIHQPPEPLHPTVASWSFDAWGLDVVGPITPKSSAGHIYILAATDYFSKWAEAVPLKEVKKETVVDFIRVNIIFRYGAPYYIITDNGRPFYNKSMDKLCAQFGFKQHNSSMYNADGRIGEKMAWRMGTVSNGKLPASVTTHEENAP</sequence>
<dbReference type="InterPro" id="IPR041588">
    <property type="entry name" value="Integrase_H2C2"/>
</dbReference>
<accession>A0AAW2JMI2</accession>
<comment type="caution">
    <text evidence="2">The sequence shown here is derived from an EMBL/GenBank/DDBJ whole genome shotgun (WGS) entry which is preliminary data.</text>
</comment>
<dbReference type="InterPro" id="IPR001584">
    <property type="entry name" value="Integrase_cat-core"/>
</dbReference>
<dbReference type="GO" id="GO:0003676">
    <property type="term" value="F:nucleic acid binding"/>
    <property type="evidence" value="ECO:0007669"/>
    <property type="project" value="InterPro"/>
</dbReference>